<dbReference type="RefSeq" id="WP_075726645.1">
    <property type="nucleotide sequence ID" value="NZ_LTDM01000023.1"/>
</dbReference>
<dbReference type="PROSITE" id="PS00356">
    <property type="entry name" value="HTH_LACI_1"/>
    <property type="match status" value="1"/>
</dbReference>
<dbReference type="OrthoDB" id="9784962at2"/>
<protein>
    <submittedName>
        <fullName evidence="5">Catabolite control protein A</fullName>
    </submittedName>
</protein>
<reference evidence="5 6" key="1">
    <citation type="submission" date="2016-02" db="EMBL/GenBank/DDBJ databases">
        <title>Genome sequence of Tissierella creatinophila DSM 6911.</title>
        <authorList>
            <person name="Poehlein A."/>
            <person name="Daniel R."/>
        </authorList>
    </citation>
    <scope>NUCLEOTIDE SEQUENCE [LARGE SCALE GENOMIC DNA]</scope>
    <source>
        <strain evidence="5 6">DSM 6911</strain>
    </source>
</reference>
<comment type="caution">
    <text evidence="5">The sequence shown here is derived from an EMBL/GenBank/DDBJ whole genome shotgun (WGS) entry which is preliminary data.</text>
</comment>
<organism evidence="5 6">
    <name type="scientific">Tissierella creatinophila DSM 6911</name>
    <dbReference type="NCBI Taxonomy" id="1123403"/>
    <lineage>
        <taxon>Bacteria</taxon>
        <taxon>Bacillati</taxon>
        <taxon>Bacillota</taxon>
        <taxon>Tissierellia</taxon>
        <taxon>Tissierellales</taxon>
        <taxon>Tissierellaceae</taxon>
        <taxon>Tissierella</taxon>
    </lineage>
</organism>
<keyword evidence="2" id="KW-0238">DNA-binding</keyword>
<dbReference type="Proteomes" id="UP000186112">
    <property type="component" value="Unassembled WGS sequence"/>
</dbReference>
<dbReference type="Pfam" id="PF13377">
    <property type="entry name" value="Peripla_BP_3"/>
    <property type="match status" value="1"/>
</dbReference>
<accession>A0A1U7M5F6</accession>
<dbReference type="GO" id="GO:0000976">
    <property type="term" value="F:transcription cis-regulatory region binding"/>
    <property type="evidence" value="ECO:0007669"/>
    <property type="project" value="TreeGrafter"/>
</dbReference>
<dbReference type="CDD" id="cd01392">
    <property type="entry name" value="HTH_LacI"/>
    <property type="match status" value="1"/>
</dbReference>
<evidence type="ECO:0000256" key="2">
    <source>
        <dbReference type="ARBA" id="ARBA00023125"/>
    </source>
</evidence>
<dbReference type="Gene3D" id="3.40.50.2300">
    <property type="match status" value="2"/>
</dbReference>
<dbReference type="EMBL" id="LTDM01000023">
    <property type="protein sequence ID" value="OLS02521.1"/>
    <property type="molecule type" value="Genomic_DNA"/>
</dbReference>
<evidence type="ECO:0000313" key="5">
    <source>
        <dbReference type="EMBL" id="OLS02521.1"/>
    </source>
</evidence>
<evidence type="ECO:0000256" key="1">
    <source>
        <dbReference type="ARBA" id="ARBA00023015"/>
    </source>
</evidence>
<dbReference type="AlphaFoldDB" id="A0A1U7M5F6"/>
<dbReference type="InterPro" id="IPR000843">
    <property type="entry name" value="HTH_LacI"/>
</dbReference>
<dbReference type="InterPro" id="IPR046335">
    <property type="entry name" value="LacI/GalR-like_sensor"/>
</dbReference>
<dbReference type="PRINTS" id="PR00036">
    <property type="entry name" value="HTHLACI"/>
</dbReference>
<evidence type="ECO:0000259" key="4">
    <source>
        <dbReference type="PROSITE" id="PS50932"/>
    </source>
</evidence>
<feature type="domain" description="HTH lacI-type" evidence="4">
    <location>
        <begin position="3"/>
        <end position="57"/>
    </location>
</feature>
<dbReference type="SUPFAM" id="SSF47413">
    <property type="entry name" value="lambda repressor-like DNA-binding domains"/>
    <property type="match status" value="1"/>
</dbReference>
<dbReference type="CDD" id="cd06267">
    <property type="entry name" value="PBP1_LacI_sugar_binding-like"/>
    <property type="match status" value="1"/>
</dbReference>
<dbReference type="PROSITE" id="PS50932">
    <property type="entry name" value="HTH_LACI_2"/>
    <property type="match status" value="1"/>
</dbReference>
<evidence type="ECO:0000313" key="6">
    <source>
        <dbReference type="Proteomes" id="UP000186112"/>
    </source>
</evidence>
<dbReference type="PANTHER" id="PTHR30146:SF149">
    <property type="entry name" value="HTH-TYPE TRANSCRIPTIONAL REGULATOR EBGR"/>
    <property type="match status" value="1"/>
</dbReference>
<sequence>MTITIKDVAKMAEVSISTVSRVINDSKPVSPEARRKVLNAIEVLGYEPNEIARSLVTRKSNLIGVIVDDIGSYYVSQIVRGIEEIGRMYNYDIIIGSSYGDPKIEMKFLQLFKTKQVEGIILVSEIVDDDVIDYIENLKIQVIYLNRYYVVPGLLTVYLDNKKAANIMMEYLRELGHGNILYLTQKRDIDSTIEKRKIEGYKESMKEINKEPLIHTIDTHRIEGAYKYGEEILEVIKNNDITAVFCSQDELAIGLMNYLYDQGITVPEEISVAGYGDISVASIFRPTLTTIKEPYYDMGAVSIRKILKSLKGKKNSNTEDIELPIRIKKRGSCKKI</sequence>
<dbReference type="SMART" id="SM00354">
    <property type="entry name" value="HTH_LACI"/>
    <property type="match status" value="1"/>
</dbReference>
<dbReference type="PANTHER" id="PTHR30146">
    <property type="entry name" value="LACI-RELATED TRANSCRIPTIONAL REPRESSOR"/>
    <property type="match status" value="1"/>
</dbReference>
<dbReference type="SUPFAM" id="SSF53822">
    <property type="entry name" value="Periplasmic binding protein-like I"/>
    <property type="match status" value="1"/>
</dbReference>
<keyword evidence="6" id="KW-1185">Reference proteome</keyword>
<keyword evidence="3" id="KW-0804">Transcription</keyword>
<dbReference type="InterPro" id="IPR010982">
    <property type="entry name" value="Lambda_DNA-bd_dom_sf"/>
</dbReference>
<dbReference type="Gene3D" id="1.10.260.40">
    <property type="entry name" value="lambda repressor-like DNA-binding domains"/>
    <property type="match status" value="1"/>
</dbReference>
<keyword evidence="1" id="KW-0805">Transcription regulation</keyword>
<gene>
    <name evidence="5" type="primary">ccpA_1</name>
    <name evidence="5" type="ORF">TICRE_14770</name>
</gene>
<proteinExistence type="predicted"/>
<dbReference type="Pfam" id="PF00356">
    <property type="entry name" value="LacI"/>
    <property type="match status" value="1"/>
</dbReference>
<name>A0A1U7M5F6_TISCR</name>
<evidence type="ECO:0000256" key="3">
    <source>
        <dbReference type="ARBA" id="ARBA00023163"/>
    </source>
</evidence>
<dbReference type="InterPro" id="IPR028082">
    <property type="entry name" value="Peripla_BP_I"/>
</dbReference>
<dbReference type="GO" id="GO:0003700">
    <property type="term" value="F:DNA-binding transcription factor activity"/>
    <property type="evidence" value="ECO:0007669"/>
    <property type="project" value="TreeGrafter"/>
</dbReference>